<protein>
    <submittedName>
        <fullName evidence="2">Uncharacterized protein</fullName>
    </submittedName>
</protein>
<evidence type="ECO:0000313" key="2">
    <source>
        <dbReference type="EMBL" id="PPE74927.1"/>
    </source>
</evidence>
<feature type="chain" id="PRO_5015511654" evidence="1">
    <location>
        <begin position="22"/>
        <end position="147"/>
    </location>
</feature>
<gene>
    <name evidence="2" type="ORF">C3942_04415</name>
</gene>
<dbReference type="EMBL" id="PSNW01000002">
    <property type="protein sequence ID" value="PPE74927.1"/>
    <property type="molecule type" value="Genomic_DNA"/>
</dbReference>
<keyword evidence="1" id="KW-0732">Signal</keyword>
<comment type="caution">
    <text evidence="2">The sequence shown here is derived from an EMBL/GenBank/DDBJ whole genome shotgun (WGS) entry which is preliminary data.</text>
</comment>
<accession>A0A2S5TIZ7</accession>
<evidence type="ECO:0000256" key="1">
    <source>
        <dbReference type="SAM" id="SignalP"/>
    </source>
</evidence>
<reference evidence="2 3" key="1">
    <citation type="submission" date="2018-02" db="EMBL/GenBank/DDBJ databases">
        <title>Genome sequencing of Solimonas sp. HR-BB.</title>
        <authorList>
            <person name="Lee Y."/>
            <person name="Jeon C.O."/>
        </authorList>
    </citation>
    <scope>NUCLEOTIDE SEQUENCE [LARGE SCALE GENOMIC DNA]</scope>
    <source>
        <strain evidence="2 3">HR-BB</strain>
    </source>
</reference>
<dbReference type="Proteomes" id="UP000238220">
    <property type="component" value="Unassembled WGS sequence"/>
</dbReference>
<organism evidence="2 3">
    <name type="scientific">Solimonas fluminis</name>
    <dbReference type="NCBI Taxonomy" id="2086571"/>
    <lineage>
        <taxon>Bacteria</taxon>
        <taxon>Pseudomonadati</taxon>
        <taxon>Pseudomonadota</taxon>
        <taxon>Gammaproteobacteria</taxon>
        <taxon>Nevskiales</taxon>
        <taxon>Nevskiaceae</taxon>
        <taxon>Solimonas</taxon>
    </lineage>
</organism>
<keyword evidence="3" id="KW-1185">Reference proteome</keyword>
<dbReference type="RefSeq" id="WP_104229154.1">
    <property type="nucleotide sequence ID" value="NZ_PSNW01000002.1"/>
</dbReference>
<name>A0A2S5TIZ7_9GAMM</name>
<proteinExistence type="predicted"/>
<dbReference type="AlphaFoldDB" id="A0A2S5TIZ7"/>
<sequence length="147" mass="15582">MSRSFPPVAALLLALSLPAAAQAPASQDDAGLAARFLDCGYYFALLPSLSDRNAQGEQLASVKELENFSRLAALALVGRDEARLASSVARNGFSEELRQADAQGEEAVLRFLQSRSERCSALMKDKAPVVAPRIEAYIAADEAGTAP</sequence>
<evidence type="ECO:0000313" key="3">
    <source>
        <dbReference type="Proteomes" id="UP000238220"/>
    </source>
</evidence>
<feature type="signal peptide" evidence="1">
    <location>
        <begin position="1"/>
        <end position="21"/>
    </location>
</feature>